<sequence length="205" mass="23099">MEQLIKITSIPIEYELRVDNARLEMKRGTAELEITREKGGGLQIKSKPIKLRLDNFEMRNSISPSVRTSIANAAAKGRQDVYETIAKYARRGQYLLAAKPGDKGAALQQMWNAENPLPSSDFQLTFTPRTGPKIDWEEPSLTIHYEMDKLHFDAKIEEGVIEFIPGDIQLTVLQYPEVLIEYIGDAVYVTGNSEQQSGEQIDARA</sequence>
<reference evidence="1 2" key="1">
    <citation type="journal article" date="2022" name="Genome Biol. Evol.">
        <title>Host diet, physiology and behaviors set the stage for Lachnospiraceae cladogenesis.</title>
        <authorList>
            <person name="Vera-Ponce De Leon A."/>
            <person name="Schneider M."/>
            <person name="Jahnes B.C."/>
            <person name="Sadowski V."/>
            <person name="Camuy-Velez L.A."/>
            <person name="Duan J."/>
            <person name="Sabree Z.L."/>
        </authorList>
    </citation>
    <scope>NUCLEOTIDE SEQUENCE [LARGE SCALE GENOMIC DNA]</scope>
    <source>
        <strain evidence="1 2">PAL227</strain>
    </source>
</reference>
<organism evidence="1 2">
    <name type="scientific">Ohessyouella blattaphilus</name>
    <dbReference type="NCBI Taxonomy" id="2949333"/>
    <lineage>
        <taxon>Bacteria</taxon>
        <taxon>Bacillati</taxon>
        <taxon>Bacillota</taxon>
        <taxon>Clostridia</taxon>
        <taxon>Lachnospirales</taxon>
        <taxon>Lachnospiraceae</taxon>
        <taxon>Ohessyouella</taxon>
    </lineage>
</organism>
<keyword evidence="2" id="KW-1185">Reference proteome</keyword>
<comment type="caution">
    <text evidence="1">The sequence shown here is derived from an EMBL/GenBank/DDBJ whole genome shotgun (WGS) entry which is preliminary data.</text>
</comment>
<dbReference type="Proteomes" id="UP001523565">
    <property type="component" value="Unassembled WGS sequence"/>
</dbReference>
<accession>A0ABT1EHH9</accession>
<dbReference type="InterPro" id="IPR045527">
    <property type="entry name" value="DUF6470"/>
</dbReference>
<gene>
    <name evidence="1" type="ORF">NK118_02715</name>
</gene>
<dbReference type="RefSeq" id="WP_262068061.1">
    <property type="nucleotide sequence ID" value="NZ_JAMXOC010000002.1"/>
</dbReference>
<dbReference type="Pfam" id="PF20074">
    <property type="entry name" value="DUF6470"/>
    <property type="match status" value="1"/>
</dbReference>
<evidence type="ECO:0000313" key="2">
    <source>
        <dbReference type="Proteomes" id="UP001523565"/>
    </source>
</evidence>
<evidence type="ECO:0000313" key="1">
    <source>
        <dbReference type="EMBL" id="MCP1109156.1"/>
    </source>
</evidence>
<name>A0ABT1EHH9_9FIRM</name>
<protein>
    <submittedName>
        <fullName evidence="1">DUF6470 family protein</fullName>
    </submittedName>
</protein>
<dbReference type="EMBL" id="JAMZFV010000002">
    <property type="protein sequence ID" value="MCP1109156.1"/>
    <property type="molecule type" value="Genomic_DNA"/>
</dbReference>
<proteinExistence type="predicted"/>